<evidence type="ECO:0000313" key="4">
    <source>
        <dbReference type="EMBL" id="SVC41505.1"/>
    </source>
</evidence>
<evidence type="ECO:0000259" key="3">
    <source>
        <dbReference type="Pfam" id="PF25087"/>
    </source>
</evidence>
<dbReference type="SUPFAM" id="SSF51161">
    <property type="entry name" value="Trimeric LpxA-like enzymes"/>
    <property type="match status" value="1"/>
</dbReference>
<evidence type="ECO:0000256" key="1">
    <source>
        <dbReference type="ARBA" id="ARBA00022679"/>
    </source>
</evidence>
<dbReference type="PANTHER" id="PTHR43584">
    <property type="entry name" value="NUCLEOTIDYL TRANSFERASE"/>
    <property type="match status" value="1"/>
</dbReference>
<reference evidence="4" key="1">
    <citation type="submission" date="2018-05" db="EMBL/GenBank/DDBJ databases">
        <authorList>
            <person name="Lanie J.A."/>
            <person name="Ng W.-L."/>
            <person name="Kazmierczak K.M."/>
            <person name="Andrzejewski T.M."/>
            <person name="Davidsen T.M."/>
            <person name="Wayne K.J."/>
            <person name="Tettelin H."/>
            <person name="Glass J.I."/>
            <person name="Rusch D."/>
            <person name="Podicherti R."/>
            <person name="Tsui H.-C.T."/>
            <person name="Winkler M.E."/>
        </authorList>
    </citation>
    <scope>NUCLEOTIDE SEQUENCE</scope>
</reference>
<dbReference type="InterPro" id="IPR056729">
    <property type="entry name" value="GMPPB_C"/>
</dbReference>
<dbReference type="InterPro" id="IPR050065">
    <property type="entry name" value="GlmU-like"/>
</dbReference>
<dbReference type="PANTHER" id="PTHR43584:SF8">
    <property type="entry name" value="N-ACETYLMURAMATE ALPHA-1-PHOSPHATE URIDYLYLTRANSFERASE"/>
    <property type="match status" value="1"/>
</dbReference>
<dbReference type="Gene3D" id="2.160.10.10">
    <property type="entry name" value="Hexapeptide repeat proteins"/>
    <property type="match status" value="1"/>
</dbReference>
<dbReference type="GO" id="GO:0016746">
    <property type="term" value="F:acyltransferase activity"/>
    <property type="evidence" value="ECO:0007669"/>
    <property type="project" value="UniProtKB-KW"/>
</dbReference>
<dbReference type="InterPro" id="IPR011004">
    <property type="entry name" value="Trimer_LpxA-like_sf"/>
</dbReference>
<proteinExistence type="predicted"/>
<organism evidence="4">
    <name type="scientific">marine metagenome</name>
    <dbReference type="NCBI Taxonomy" id="408172"/>
    <lineage>
        <taxon>unclassified sequences</taxon>
        <taxon>metagenomes</taxon>
        <taxon>ecological metagenomes</taxon>
    </lineage>
</organism>
<dbReference type="GO" id="GO:0016779">
    <property type="term" value="F:nucleotidyltransferase activity"/>
    <property type="evidence" value="ECO:0007669"/>
    <property type="project" value="UniProtKB-ARBA"/>
</dbReference>
<protein>
    <recommendedName>
        <fullName evidence="3">Mannose-1-phosphate guanyltransferase C-terminal domain-containing protein</fullName>
    </recommendedName>
</protein>
<dbReference type="AlphaFoldDB" id="A0A382M0P0"/>
<keyword evidence="1" id="KW-0808">Transferase</keyword>
<accession>A0A382M0P0</accession>
<gene>
    <name evidence="4" type="ORF">METZ01_LOCUS294359</name>
</gene>
<name>A0A382M0P0_9ZZZZ</name>
<sequence>MESESGIPRTEDLFDLGQTDHASLFGSLDQAWEVLPRISDYLRANLRPGQLGQAHGQAVIEGDVFIGEGTVIEAGALVHGPVWIGRNCRIGHGATLRSNVIVGDGCVVGHAAELKNAVLFNGCAVPHFNYVGDSVLGYRVHLGAGVMLSNYRLIRGNVNIHLASGPVDSGLAKFGA</sequence>
<feature type="domain" description="Mannose-1-phosphate guanyltransferase C-terminal" evidence="3">
    <location>
        <begin position="79"/>
        <end position="160"/>
    </location>
</feature>
<feature type="non-terminal residue" evidence="4">
    <location>
        <position position="176"/>
    </location>
</feature>
<evidence type="ECO:0000256" key="2">
    <source>
        <dbReference type="ARBA" id="ARBA00023315"/>
    </source>
</evidence>
<dbReference type="Pfam" id="PF25087">
    <property type="entry name" value="GMPPB_C"/>
    <property type="match status" value="1"/>
</dbReference>
<dbReference type="EMBL" id="UINC01089971">
    <property type="protein sequence ID" value="SVC41505.1"/>
    <property type="molecule type" value="Genomic_DNA"/>
</dbReference>
<keyword evidence="2" id="KW-0012">Acyltransferase</keyword>